<evidence type="ECO:0000256" key="1">
    <source>
        <dbReference type="ARBA" id="ARBA00004123"/>
    </source>
</evidence>
<reference evidence="11 12" key="1">
    <citation type="journal article" date="2010" name="Nature">
        <title>The Ectocarpus genome and the independent evolution of multicellularity in brown algae.</title>
        <authorList>
            <person name="Cock J.M."/>
            <person name="Sterck L."/>
            <person name="Rouze P."/>
            <person name="Scornet D."/>
            <person name="Allen A.E."/>
            <person name="Amoutzias G."/>
            <person name="Anthouard V."/>
            <person name="Artiguenave F."/>
            <person name="Aury J.M."/>
            <person name="Badger J.H."/>
            <person name="Beszteri B."/>
            <person name="Billiau K."/>
            <person name="Bonnet E."/>
            <person name="Bothwell J.H."/>
            <person name="Bowler C."/>
            <person name="Boyen C."/>
            <person name="Brownlee C."/>
            <person name="Carrano C.J."/>
            <person name="Charrier B."/>
            <person name="Cho G.Y."/>
            <person name="Coelho S.M."/>
            <person name="Collen J."/>
            <person name="Corre E."/>
            <person name="Da Silva C."/>
            <person name="Delage L."/>
            <person name="Delaroque N."/>
            <person name="Dittami S.M."/>
            <person name="Doulbeau S."/>
            <person name="Elias M."/>
            <person name="Farnham G."/>
            <person name="Gachon C.M."/>
            <person name="Gschloessl B."/>
            <person name="Heesch S."/>
            <person name="Jabbari K."/>
            <person name="Jubin C."/>
            <person name="Kawai H."/>
            <person name="Kimura K."/>
            <person name="Kloareg B."/>
            <person name="Kupper F.C."/>
            <person name="Lang D."/>
            <person name="Le Bail A."/>
            <person name="Leblanc C."/>
            <person name="Lerouge P."/>
            <person name="Lohr M."/>
            <person name="Lopez P.J."/>
            <person name="Martens C."/>
            <person name="Maumus F."/>
            <person name="Michel G."/>
            <person name="Miranda-Saavedra D."/>
            <person name="Morales J."/>
            <person name="Moreau H."/>
            <person name="Motomura T."/>
            <person name="Nagasato C."/>
            <person name="Napoli C.A."/>
            <person name="Nelson D.R."/>
            <person name="Nyvall-Collen P."/>
            <person name="Peters A.F."/>
            <person name="Pommier C."/>
            <person name="Potin P."/>
            <person name="Poulain J."/>
            <person name="Quesneville H."/>
            <person name="Read B."/>
            <person name="Rensing S.A."/>
            <person name="Ritter A."/>
            <person name="Rousvoal S."/>
            <person name="Samanta M."/>
            <person name="Samson G."/>
            <person name="Schroeder D.C."/>
            <person name="Segurens B."/>
            <person name="Strittmatter M."/>
            <person name="Tonon T."/>
            <person name="Tregear J.W."/>
            <person name="Valentin K."/>
            <person name="von Dassow P."/>
            <person name="Yamagishi T."/>
            <person name="Van de Peer Y."/>
            <person name="Wincker P."/>
        </authorList>
    </citation>
    <scope>NUCLEOTIDE SEQUENCE [LARGE SCALE GENOMIC DNA]</scope>
    <source>
        <strain evidence="12">Ec32 / CCAP1310/4</strain>
    </source>
</reference>
<dbReference type="EMBL" id="FN649760">
    <property type="protein sequence ID" value="CBJ33182.1"/>
    <property type="molecule type" value="Genomic_DNA"/>
</dbReference>
<evidence type="ECO:0000256" key="3">
    <source>
        <dbReference type="ARBA" id="ARBA00005885"/>
    </source>
</evidence>
<dbReference type="GO" id="GO:0005874">
    <property type="term" value="C:microtubule"/>
    <property type="evidence" value="ECO:0007669"/>
    <property type="project" value="InterPro"/>
</dbReference>
<name>D7G172_ECTSI</name>
<protein>
    <recommendedName>
        <fullName evidence="13">TPX2 C-terminal domain-containing protein</fullName>
    </recommendedName>
</protein>
<keyword evidence="6" id="KW-0539">Nucleus</keyword>
<feature type="compositionally biased region" description="Polar residues" evidence="8">
    <location>
        <begin position="22"/>
        <end position="33"/>
    </location>
</feature>
<dbReference type="AlphaFoldDB" id="D7G172"/>
<feature type="compositionally biased region" description="Polar residues" evidence="8">
    <location>
        <begin position="570"/>
        <end position="584"/>
    </location>
</feature>
<feature type="compositionally biased region" description="Basic and acidic residues" evidence="8">
    <location>
        <begin position="117"/>
        <end position="141"/>
    </location>
</feature>
<feature type="region of interest" description="Disordered" evidence="8">
    <location>
        <begin position="1"/>
        <end position="43"/>
    </location>
</feature>
<keyword evidence="4" id="KW-0963">Cytoplasm</keyword>
<keyword evidence="7" id="KW-0175">Coiled coil</keyword>
<feature type="coiled-coil region" evidence="7">
    <location>
        <begin position="439"/>
        <end position="466"/>
    </location>
</feature>
<dbReference type="GO" id="GO:0005634">
    <property type="term" value="C:nucleus"/>
    <property type="evidence" value="ECO:0007669"/>
    <property type="project" value="UniProtKB-SubCell"/>
</dbReference>
<evidence type="ECO:0000256" key="2">
    <source>
        <dbReference type="ARBA" id="ARBA00004186"/>
    </source>
</evidence>
<feature type="domain" description="TPX2 central" evidence="10">
    <location>
        <begin position="160"/>
        <end position="270"/>
    </location>
</feature>
<dbReference type="Proteomes" id="UP000002630">
    <property type="component" value="Unassembled WGS sequence"/>
</dbReference>
<feature type="compositionally biased region" description="Basic and acidic residues" evidence="8">
    <location>
        <begin position="495"/>
        <end position="543"/>
    </location>
</feature>
<dbReference type="GO" id="GO:0060236">
    <property type="term" value="P:regulation of mitotic spindle organization"/>
    <property type="evidence" value="ECO:0007669"/>
    <property type="project" value="InterPro"/>
</dbReference>
<dbReference type="Pfam" id="PF06886">
    <property type="entry name" value="TPX2"/>
    <property type="match status" value="1"/>
</dbReference>
<evidence type="ECO:0000313" key="11">
    <source>
        <dbReference type="EMBL" id="CBJ33182.1"/>
    </source>
</evidence>
<feature type="region of interest" description="Disordered" evidence="8">
    <location>
        <begin position="339"/>
        <end position="425"/>
    </location>
</feature>
<comment type="similarity">
    <text evidence="3">Belongs to the TPX2 family.</text>
</comment>
<evidence type="ECO:0000259" key="10">
    <source>
        <dbReference type="Pfam" id="PF12214"/>
    </source>
</evidence>
<dbReference type="InterPro" id="IPR027330">
    <property type="entry name" value="TPX2_central_dom"/>
</dbReference>
<comment type="subcellular location">
    <subcellularLocation>
        <location evidence="2">Cytoplasm</location>
        <location evidence="2">Cytoskeleton</location>
        <location evidence="2">Spindle</location>
    </subcellularLocation>
    <subcellularLocation>
        <location evidence="1">Nucleus</location>
    </subcellularLocation>
</comment>
<evidence type="ECO:0000256" key="7">
    <source>
        <dbReference type="SAM" id="Coils"/>
    </source>
</evidence>
<dbReference type="InParanoid" id="D7G172"/>
<evidence type="ECO:0000313" key="12">
    <source>
        <dbReference type="Proteomes" id="UP000002630"/>
    </source>
</evidence>
<evidence type="ECO:0000256" key="6">
    <source>
        <dbReference type="ARBA" id="ARBA00023242"/>
    </source>
</evidence>
<evidence type="ECO:0008006" key="13">
    <source>
        <dbReference type="Google" id="ProtNLM"/>
    </source>
</evidence>
<dbReference type="Pfam" id="PF12214">
    <property type="entry name" value="TPX2_importin"/>
    <property type="match status" value="1"/>
</dbReference>
<keyword evidence="12" id="KW-1185">Reference proteome</keyword>
<proteinExistence type="inferred from homology"/>
<dbReference type="InterPro" id="IPR027329">
    <property type="entry name" value="TPX2_C"/>
</dbReference>
<feature type="compositionally biased region" description="Basic and acidic residues" evidence="8">
    <location>
        <begin position="253"/>
        <end position="262"/>
    </location>
</feature>
<feature type="compositionally biased region" description="Low complexity" evidence="8">
    <location>
        <begin position="350"/>
        <end position="363"/>
    </location>
</feature>
<feature type="region of interest" description="Disordered" evidence="8">
    <location>
        <begin position="492"/>
        <end position="606"/>
    </location>
</feature>
<feature type="compositionally biased region" description="Polar residues" evidence="8">
    <location>
        <begin position="1"/>
        <end position="12"/>
    </location>
</feature>
<keyword evidence="5" id="KW-0206">Cytoskeleton</keyword>
<gene>
    <name evidence="11" type="ORF">Esi_0438_0011</name>
</gene>
<dbReference type="PANTHER" id="PTHR14326:SF44">
    <property type="entry name" value="TARGETING PROTEIN FOR XKLP2"/>
    <property type="match status" value="1"/>
</dbReference>
<dbReference type="PANTHER" id="PTHR14326">
    <property type="entry name" value="TARGETING PROTEIN FOR XKLP2"/>
    <property type="match status" value="1"/>
</dbReference>
<feature type="region of interest" description="Disordered" evidence="8">
    <location>
        <begin position="58"/>
        <end position="324"/>
    </location>
</feature>
<dbReference type="InterPro" id="IPR009675">
    <property type="entry name" value="TPX2_fam"/>
</dbReference>
<accession>D7G172</accession>
<organism evidence="11 12">
    <name type="scientific">Ectocarpus siliculosus</name>
    <name type="common">Brown alga</name>
    <name type="synonym">Conferva siliculosa</name>
    <dbReference type="NCBI Taxonomy" id="2880"/>
    <lineage>
        <taxon>Eukaryota</taxon>
        <taxon>Sar</taxon>
        <taxon>Stramenopiles</taxon>
        <taxon>Ochrophyta</taxon>
        <taxon>PX clade</taxon>
        <taxon>Phaeophyceae</taxon>
        <taxon>Ectocarpales</taxon>
        <taxon>Ectocarpaceae</taxon>
        <taxon>Ectocarpus</taxon>
    </lineage>
</organism>
<dbReference type="STRING" id="2880.D7G172"/>
<evidence type="ECO:0000259" key="9">
    <source>
        <dbReference type="Pfam" id="PF06886"/>
    </source>
</evidence>
<evidence type="ECO:0000256" key="8">
    <source>
        <dbReference type="SAM" id="MobiDB-lite"/>
    </source>
</evidence>
<feature type="compositionally biased region" description="Basic and acidic residues" evidence="8">
    <location>
        <begin position="393"/>
        <end position="405"/>
    </location>
</feature>
<dbReference type="GO" id="GO:0005819">
    <property type="term" value="C:spindle"/>
    <property type="evidence" value="ECO:0007669"/>
    <property type="project" value="UniProtKB-SubCell"/>
</dbReference>
<evidence type="ECO:0000256" key="4">
    <source>
        <dbReference type="ARBA" id="ARBA00022490"/>
    </source>
</evidence>
<sequence>MQEQLKQMTRRNQVVMERSRRTAYSGNVRSSKPLTVPESPAMKTVGRLGGKVYAAVGPKDQVGFSPTHPAKNDPLSKDNLAQLAAQPKGPTVPAPFQLSKSNRPSSRDGGSAPGTPRSKEDTLTFRESLARIENKTPDRFRTRPVGEQPRLQPIARVEAKPTLPKSPKFRTEARAAGYSKGHFPSREEREEAELAEMKKHQFKALPYNADGFGVGGEQGVFRPQHSDKQLTQPTPFHLSSDDRASRRAPSPHRSRDEEELSKKFKARPMPGGRSSSVGRVRPGANVGAELKPRELTLASSPTLATKRRSALRSNSVGGGGTGGIMLTSEELELEKAAANKFRARPMPDYSRLSQSRRQSAAAPEVPPAPTEPRPFNLRSDTRGKAKQALLAKRMLDQRRQEDAAARVRARPLPAPSNGFCPQPSDRALTETSEFCLSSQARHEKAAQEFQDRVRKEEERARRATEVIALPLPAATFEPELYPERTEVSLTQPIERVLHSSARAEGRAKWDEESQARQAHEERVKREQEEAAAAAERRSISELRRRSHADGGMSFKAKPIKWNSAPPEVAQLSTAPLTTPVTPNLRTKRRAMNNAAEPREPAPAPIA</sequence>
<evidence type="ECO:0000256" key="5">
    <source>
        <dbReference type="ARBA" id="ARBA00023212"/>
    </source>
</evidence>
<feature type="domain" description="TPX2 C-terminal" evidence="9">
    <location>
        <begin position="497"/>
        <end position="560"/>
    </location>
</feature>